<keyword evidence="2" id="KW-0645">Protease</keyword>
<dbReference type="SUPFAM" id="SSF48452">
    <property type="entry name" value="TPR-like"/>
    <property type="match status" value="1"/>
</dbReference>
<keyword evidence="3" id="KW-0479">Metal-binding</keyword>
<dbReference type="InterPro" id="IPR051156">
    <property type="entry name" value="Mito/Outer_Membr_Metalloprot"/>
</dbReference>
<dbReference type="PANTHER" id="PTHR22726:SF1">
    <property type="entry name" value="METALLOENDOPEPTIDASE OMA1, MITOCHONDRIAL"/>
    <property type="match status" value="1"/>
</dbReference>
<dbReference type="GO" id="GO:0051603">
    <property type="term" value="P:proteolysis involved in protein catabolic process"/>
    <property type="evidence" value="ECO:0007669"/>
    <property type="project" value="TreeGrafter"/>
</dbReference>
<keyword evidence="6" id="KW-0482">Metalloprotease</keyword>
<dbReference type="AlphaFoldDB" id="A0A2A5WUV1"/>
<comment type="caution">
    <text evidence="9">The sequence shown here is derived from an EMBL/GenBank/DDBJ whole genome shotgun (WGS) entry which is preliminary data.</text>
</comment>
<evidence type="ECO:0000256" key="7">
    <source>
        <dbReference type="PROSITE-ProRule" id="PRU00339"/>
    </source>
</evidence>
<evidence type="ECO:0000256" key="4">
    <source>
        <dbReference type="ARBA" id="ARBA00022801"/>
    </source>
</evidence>
<evidence type="ECO:0000256" key="5">
    <source>
        <dbReference type="ARBA" id="ARBA00022833"/>
    </source>
</evidence>
<evidence type="ECO:0000256" key="1">
    <source>
        <dbReference type="ARBA" id="ARBA00001947"/>
    </source>
</evidence>
<evidence type="ECO:0000256" key="3">
    <source>
        <dbReference type="ARBA" id="ARBA00022723"/>
    </source>
</evidence>
<dbReference type="Proteomes" id="UP000219327">
    <property type="component" value="Unassembled WGS sequence"/>
</dbReference>
<feature type="domain" description="Peptidase M48" evidence="8">
    <location>
        <begin position="126"/>
        <end position="304"/>
    </location>
</feature>
<evidence type="ECO:0000313" key="9">
    <source>
        <dbReference type="EMBL" id="PDH40315.1"/>
    </source>
</evidence>
<sequence length="449" mass="50363">MLVGDMVFQTVLSRRILPVQRPPRHPMIDYLWVAFDASESYDAAEIISECSMIQRFRPLFPHPSRFLLIPIVLVLVMTACSTNPVTGKRELFIVSPQHELQIGEQEFLPNQQSQGGLYRADPALGEYVNAVGQRLAAVSDSLLPYEFVVLNNDTPNAWALPGGKIAINRGLLLQLRNEAELAAVLGHEIVHAAARHYARAMSRASALELGANILIDLAIYEEWQDTDLLQQGKRTALFAFNQRYSREAEIQSDEYGIRYMVRAGYDPRAAVSLQSTFVDMVRQSEPSFEALFASHPPSLERYERNQRTVQDYAPGGRIGEQAFLEATAYVRSTAPAYSLMQRAIQYAAVDEHQKSVSTIQEALRIVPKEPRFHGTLGMLLYNQQEYRAAIGAYSEAIALDSGYYEYFLGRGLAYGNLERFGSAEADLRRSQELFNTQLAADALTAISER</sequence>
<dbReference type="EMBL" id="NTKD01000013">
    <property type="protein sequence ID" value="PDH40315.1"/>
    <property type="molecule type" value="Genomic_DNA"/>
</dbReference>
<dbReference type="InterPro" id="IPR019734">
    <property type="entry name" value="TPR_rpt"/>
</dbReference>
<dbReference type="SMART" id="SM00028">
    <property type="entry name" value="TPR"/>
    <property type="match status" value="3"/>
</dbReference>
<dbReference type="GO" id="GO:0004222">
    <property type="term" value="F:metalloendopeptidase activity"/>
    <property type="evidence" value="ECO:0007669"/>
    <property type="project" value="InterPro"/>
</dbReference>
<keyword evidence="5" id="KW-0862">Zinc</keyword>
<dbReference type="Gene3D" id="1.25.40.10">
    <property type="entry name" value="Tetratricopeptide repeat domain"/>
    <property type="match status" value="1"/>
</dbReference>
<dbReference type="InterPro" id="IPR011990">
    <property type="entry name" value="TPR-like_helical_dom_sf"/>
</dbReference>
<protein>
    <submittedName>
        <fullName evidence="9">Peptidase M48</fullName>
    </submittedName>
</protein>
<evidence type="ECO:0000256" key="2">
    <source>
        <dbReference type="ARBA" id="ARBA00022670"/>
    </source>
</evidence>
<keyword evidence="7" id="KW-0802">TPR repeat</keyword>
<dbReference type="GO" id="GO:0046872">
    <property type="term" value="F:metal ion binding"/>
    <property type="evidence" value="ECO:0007669"/>
    <property type="project" value="UniProtKB-KW"/>
</dbReference>
<dbReference type="PROSITE" id="PS50005">
    <property type="entry name" value="TPR"/>
    <property type="match status" value="1"/>
</dbReference>
<dbReference type="GO" id="GO:0016020">
    <property type="term" value="C:membrane"/>
    <property type="evidence" value="ECO:0007669"/>
    <property type="project" value="TreeGrafter"/>
</dbReference>
<keyword evidence="4" id="KW-0378">Hydrolase</keyword>
<name>A0A2A5WUV1_9GAMM</name>
<evidence type="ECO:0000256" key="6">
    <source>
        <dbReference type="ARBA" id="ARBA00023049"/>
    </source>
</evidence>
<reference evidence="9 10" key="1">
    <citation type="submission" date="2017-08" db="EMBL/GenBank/DDBJ databases">
        <title>Fine stratification of microbial communities through a metagenomic profile of the photic zone.</title>
        <authorList>
            <person name="Haro-Moreno J.M."/>
            <person name="Lopez-Perez M."/>
            <person name="De La Torre J."/>
            <person name="Picazo A."/>
            <person name="Camacho A."/>
            <person name="Rodriguez-Valera F."/>
        </authorList>
    </citation>
    <scope>NUCLEOTIDE SEQUENCE [LARGE SCALE GENOMIC DNA]</scope>
    <source>
        <strain evidence="9">MED-G24</strain>
    </source>
</reference>
<evidence type="ECO:0000313" key="10">
    <source>
        <dbReference type="Proteomes" id="UP000219327"/>
    </source>
</evidence>
<comment type="cofactor">
    <cofactor evidence="1">
        <name>Zn(2+)</name>
        <dbReference type="ChEBI" id="CHEBI:29105"/>
    </cofactor>
</comment>
<feature type="repeat" description="TPR" evidence="7">
    <location>
        <begin position="370"/>
        <end position="403"/>
    </location>
</feature>
<dbReference type="Gene3D" id="3.30.2010.10">
    <property type="entry name" value="Metalloproteases ('zincins'), catalytic domain"/>
    <property type="match status" value="1"/>
</dbReference>
<dbReference type="Pfam" id="PF01435">
    <property type="entry name" value="Peptidase_M48"/>
    <property type="match status" value="1"/>
</dbReference>
<accession>A0A2A5WUV1</accession>
<dbReference type="PANTHER" id="PTHR22726">
    <property type="entry name" value="METALLOENDOPEPTIDASE OMA1"/>
    <property type="match status" value="1"/>
</dbReference>
<proteinExistence type="predicted"/>
<evidence type="ECO:0000259" key="8">
    <source>
        <dbReference type="Pfam" id="PF01435"/>
    </source>
</evidence>
<dbReference type="InterPro" id="IPR001915">
    <property type="entry name" value="Peptidase_M48"/>
</dbReference>
<organism evidence="9 10">
    <name type="scientific">OM182 bacterium MED-G24</name>
    <dbReference type="NCBI Taxonomy" id="1986255"/>
    <lineage>
        <taxon>Bacteria</taxon>
        <taxon>Pseudomonadati</taxon>
        <taxon>Pseudomonadota</taxon>
        <taxon>Gammaproteobacteria</taxon>
        <taxon>OMG group</taxon>
        <taxon>OM182 clade</taxon>
    </lineage>
</organism>
<gene>
    <name evidence="9" type="ORF">CNE99_03890</name>
</gene>